<comment type="caution">
    <text evidence="3">The sequence shown here is derived from an EMBL/GenBank/DDBJ whole genome shotgun (WGS) entry which is preliminary data.</text>
</comment>
<proteinExistence type="predicted"/>
<sequence length="232" mass="26318">MEYRNYYFYFLLALCLSCPYSNLFAQDLPYKAVNLGNWLLTEGWMLPSLFDGILNKDLLDGTQVQLLSTKFQTYLSAENGGGDVIVANRGSASGWETFRLWRVNDSSFNFRVFNKQFVGLNNQGGNKIFAVLDSPSNQETFQIIRNNDDPLKIRIKASNGLFLQKMISYSSQDTNPPKPFVGGSLAALDNAFTWAQNHGMKGTRDGYLEWGDSYFIHTSDSLCHRILGEKIW</sequence>
<dbReference type="InterPro" id="IPR008999">
    <property type="entry name" value="Actin-crosslinking"/>
</dbReference>
<dbReference type="GO" id="GO:0007163">
    <property type="term" value="P:establishment or maintenance of cell polarity"/>
    <property type="evidence" value="ECO:0007669"/>
    <property type="project" value="TreeGrafter"/>
</dbReference>
<dbReference type="GO" id="GO:0051017">
    <property type="term" value="P:actin filament bundle assembly"/>
    <property type="evidence" value="ECO:0007669"/>
    <property type="project" value="TreeGrafter"/>
</dbReference>
<dbReference type="SUPFAM" id="SSF51445">
    <property type="entry name" value="(Trans)glycosidases"/>
    <property type="match status" value="1"/>
</dbReference>
<feature type="domain" description="DUF7910" evidence="2">
    <location>
        <begin position="55"/>
        <end position="168"/>
    </location>
</feature>
<dbReference type="InterPro" id="IPR017853">
    <property type="entry name" value="GH"/>
</dbReference>
<dbReference type="EMBL" id="CATIWC010001041">
    <property type="protein sequence ID" value="CAI8583787.1"/>
    <property type="molecule type" value="Genomic_DNA"/>
</dbReference>
<gene>
    <name evidence="3" type="ORF">VFH_U044200</name>
</gene>
<dbReference type="GO" id="GO:0016477">
    <property type="term" value="P:cell migration"/>
    <property type="evidence" value="ECO:0007669"/>
    <property type="project" value="TreeGrafter"/>
</dbReference>
<feature type="signal peptide" evidence="1">
    <location>
        <begin position="1"/>
        <end position="25"/>
    </location>
</feature>
<reference evidence="3 4" key="1">
    <citation type="submission" date="2023-01" db="EMBL/GenBank/DDBJ databases">
        <authorList>
            <person name="Kreplak J."/>
        </authorList>
    </citation>
    <scope>NUCLEOTIDE SEQUENCE [LARGE SCALE GENOMIC DNA]</scope>
</reference>
<keyword evidence="1" id="KW-0732">Signal</keyword>
<dbReference type="PANTHER" id="PTHR10551:SF37">
    <property type="entry name" value="GLYCOSIDE HYDROLASE FAMILY 5 PROTEIN"/>
    <property type="match status" value="1"/>
</dbReference>
<keyword evidence="4" id="KW-1185">Reference proteome</keyword>
<dbReference type="Pfam" id="PF25490">
    <property type="entry name" value="DUF7910"/>
    <property type="match status" value="1"/>
</dbReference>
<feature type="chain" id="PRO_5043807577" description="DUF7910 domain-containing protein" evidence="1">
    <location>
        <begin position="26"/>
        <end position="232"/>
    </location>
</feature>
<evidence type="ECO:0000259" key="2">
    <source>
        <dbReference type="Pfam" id="PF25490"/>
    </source>
</evidence>
<dbReference type="Proteomes" id="UP001157006">
    <property type="component" value="Unassembled WGS sequence"/>
</dbReference>
<dbReference type="CDD" id="cd00257">
    <property type="entry name" value="beta-trefoil_FSCN-like"/>
    <property type="match status" value="1"/>
</dbReference>
<accession>A0AAV0YI54</accession>
<dbReference type="Gene3D" id="2.80.10.50">
    <property type="match status" value="1"/>
</dbReference>
<protein>
    <recommendedName>
        <fullName evidence="2">DUF7910 domain-containing protein</fullName>
    </recommendedName>
</protein>
<evidence type="ECO:0000256" key="1">
    <source>
        <dbReference type="SAM" id="SignalP"/>
    </source>
</evidence>
<dbReference type="GO" id="GO:0005737">
    <property type="term" value="C:cytoplasm"/>
    <property type="evidence" value="ECO:0007669"/>
    <property type="project" value="TreeGrafter"/>
</dbReference>
<evidence type="ECO:0000313" key="3">
    <source>
        <dbReference type="EMBL" id="CAI8583787.1"/>
    </source>
</evidence>
<dbReference type="GO" id="GO:0015629">
    <property type="term" value="C:actin cytoskeleton"/>
    <property type="evidence" value="ECO:0007669"/>
    <property type="project" value="TreeGrafter"/>
</dbReference>
<evidence type="ECO:0000313" key="4">
    <source>
        <dbReference type="Proteomes" id="UP001157006"/>
    </source>
</evidence>
<dbReference type="PANTHER" id="PTHR10551">
    <property type="entry name" value="FASCIN"/>
    <property type="match status" value="1"/>
</dbReference>
<dbReference type="GO" id="GO:0051015">
    <property type="term" value="F:actin filament binding"/>
    <property type="evidence" value="ECO:0007669"/>
    <property type="project" value="InterPro"/>
</dbReference>
<dbReference type="InterPro" id="IPR057232">
    <property type="entry name" value="DUF7910"/>
</dbReference>
<dbReference type="InterPro" id="IPR010431">
    <property type="entry name" value="Fascin"/>
</dbReference>
<organism evidence="3 4">
    <name type="scientific">Vicia faba</name>
    <name type="common">Broad bean</name>
    <name type="synonym">Faba vulgaris</name>
    <dbReference type="NCBI Taxonomy" id="3906"/>
    <lineage>
        <taxon>Eukaryota</taxon>
        <taxon>Viridiplantae</taxon>
        <taxon>Streptophyta</taxon>
        <taxon>Embryophyta</taxon>
        <taxon>Tracheophyta</taxon>
        <taxon>Spermatophyta</taxon>
        <taxon>Magnoliopsida</taxon>
        <taxon>eudicotyledons</taxon>
        <taxon>Gunneridae</taxon>
        <taxon>Pentapetalae</taxon>
        <taxon>rosids</taxon>
        <taxon>fabids</taxon>
        <taxon>Fabales</taxon>
        <taxon>Fabaceae</taxon>
        <taxon>Papilionoideae</taxon>
        <taxon>50 kb inversion clade</taxon>
        <taxon>NPAAA clade</taxon>
        <taxon>Hologalegina</taxon>
        <taxon>IRL clade</taxon>
        <taxon>Fabeae</taxon>
        <taxon>Vicia</taxon>
    </lineage>
</organism>
<name>A0AAV0YI54_VICFA</name>
<dbReference type="AlphaFoldDB" id="A0AAV0YI54"/>
<dbReference type="SUPFAM" id="SSF50405">
    <property type="entry name" value="Actin-crosslinking proteins"/>
    <property type="match status" value="1"/>
</dbReference>